<dbReference type="Pfam" id="PF10483">
    <property type="entry name" value="Elong_Iki1"/>
    <property type="match status" value="1"/>
</dbReference>
<dbReference type="GO" id="GO:0033588">
    <property type="term" value="C:elongator holoenzyme complex"/>
    <property type="evidence" value="ECO:0007669"/>
    <property type="project" value="InterPro"/>
</dbReference>
<dbReference type="STRING" id="109895.A0A507DYC1"/>
<dbReference type="GO" id="GO:0005634">
    <property type="term" value="C:nucleus"/>
    <property type="evidence" value="ECO:0007669"/>
    <property type="project" value="UniProtKB-SubCell"/>
</dbReference>
<evidence type="ECO:0000256" key="8">
    <source>
        <dbReference type="ARBA" id="ARBA00023242"/>
    </source>
</evidence>
<keyword evidence="8" id="KW-0539">Nucleus</keyword>
<evidence type="ECO:0000256" key="5">
    <source>
        <dbReference type="ARBA" id="ARBA00020264"/>
    </source>
</evidence>
<dbReference type="GO" id="GO:0000049">
    <property type="term" value="F:tRNA binding"/>
    <property type="evidence" value="ECO:0007669"/>
    <property type="project" value="TreeGrafter"/>
</dbReference>
<dbReference type="GO" id="GO:0005829">
    <property type="term" value="C:cytosol"/>
    <property type="evidence" value="ECO:0007669"/>
    <property type="project" value="TreeGrafter"/>
</dbReference>
<dbReference type="PANTHER" id="PTHR15641">
    <property type="entry name" value="ELONGATOR COMPLEX PROTEIN 5"/>
    <property type="match status" value="1"/>
</dbReference>
<feature type="region of interest" description="Disordered" evidence="9">
    <location>
        <begin position="302"/>
        <end position="333"/>
    </location>
</feature>
<dbReference type="EMBL" id="QEAQ01000093">
    <property type="protein sequence ID" value="TPX55840.1"/>
    <property type="molecule type" value="Genomic_DNA"/>
</dbReference>
<keyword evidence="7" id="KW-0819">tRNA processing</keyword>
<evidence type="ECO:0000256" key="7">
    <source>
        <dbReference type="ARBA" id="ARBA00022694"/>
    </source>
</evidence>
<comment type="pathway">
    <text evidence="3">tRNA modification; 5-methoxycarbonylmethyl-2-thiouridine-tRNA biosynthesis.</text>
</comment>
<comment type="subcellular location">
    <subcellularLocation>
        <location evidence="2">Cytoplasm</location>
    </subcellularLocation>
    <subcellularLocation>
        <location evidence="1">Nucleus</location>
    </subcellularLocation>
</comment>
<evidence type="ECO:0000256" key="4">
    <source>
        <dbReference type="ARBA" id="ARBA00009567"/>
    </source>
</evidence>
<name>A0A507DYC1_9FUNG</name>
<evidence type="ECO:0000256" key="6">
    <source>
        <dbReference type="ARBA" id="ARBA00022490"/>
    </source>
</evidence>
<dbReference type="InterPro" id="IPR019519">
    <property type="entry name" value="Elp5"/>
</dbReference>
<keyword evidence="11" id="KW-1185">Reference proteome</keyword>
<evidence type="ECO:0000256" key="9">
    <source>
        <dbReference type="SAM" id="MobiDB-lite"/>
    </source>
</evidence>
<organism evidence="10 11">
    <name type="scientific">Powellomyces hirtus</name>
    <dbReference type="NCBI Taxonomy" id="109895"/>
    <lineage>
        <taxon>Eukaryota</taxon>
        <taxon>Fungi</taxon>
        <taxon>Fungi incertae sedis</taxon>
        <taxon>Chytridiomycota</taxon>
        <taxon>Chytridiomycota incertae sedis</taxon>
        <taxon>Chytridiomycetes</taxon>
        <taxon>Spizellomycetales</taxon>
        <taxon>Powellomycetaceae</taxon>
        <taxon>Powellomyces</taxon>
    </lineage>
</organism>
<feature type="compositionally biased region" description="Polar residues" evidence="9">
    <location>
        <begin position="302"/>
        <end position="314"/>
    </location>
</feature>
<dbReference type="Gene3D" id="3.40.50.300">
    <property type="entry name" value="P-loop containing nucleotide triphosphate hydrolases"/>
    <property type="match status" value="1"/>
</dbReference>
<dbReference type="PANTHER" id="PTHR15641:SF1">
    <property type="entry name" value="ELONGATOR COMPLEX PROTEIN 5"/>
    <property type="match status" value="1"/>
</dbReference>
<dbReference type="AlphaFoldDB" id="A0A507DYC1"/>
<comment type="caution">
    <text evidence="10">The sequence shown here is derived from an EMBL/GenBank/DDBJ whole genome shotgun (WGS) entry which is preliminary data.</text>
</comment>
<comment type="similarity">
    <text evidence="4">Belongs to the ELP5 family.</text>
</comment>
<keyword evidence="6" id="KW-0963">Cytoplasm</keyword>
<feature type="compositionally biased region" description="Acidic residues" evidence="9">
    <location>
        <begin position="317"/>
        <end position="333"/>
    </location>
</feature>
<dbReference type="CDD" id="cd19496">
    <property type="entry name" value="Elp5"/>
    <property type="match status" value="1"/>
</dbReference>
<reference evidence="10 11" key="1">
    <citation type="journal article" date="2019" name="Sci. Rep.">
        <title>Comparative genomics of chytrid fungi reveal insights into the obligate biotrophic and pathogenic lifestyle of Synchytrium endobioticum.</title>
        <authorList>
            <person name="van de Vossenberg B.T.L.H."/>
            <person name="Warris S."/>
            <person name="Nguyen H.D.T."/>
            <person name="van Gent-Pelzer M.P.E."/>
            <person name="Joly D.L."/>
            <person name="van de Geest H.C."/>
            <person name="Bonants P.J.M."/>
            <person name="Smith D.S."/>
            <person name="Levesque C.A."/>
            <person name="van der Lee T.A.J."/>
        </authorList>
    </citation>
    <scope>NUCLEOTIDE SEQUENCE [LARGE SCALE GENOMIC DNA]</scope>
    <source>
        <strain evidence="10 11">CBS 809.83</strain>
    </source>
</reference>
<dbReference type="UniPathway" id="UPA00988"/>
<protein>
    <recommendedName>
        <fullName evidence="5">Elongator complex protein 5</fullName>
    </recommendedName>
</protein>
<evidence type="ECO:0000256" key="1">
    <source>
        <dbReference type="ARBA" id="ARBA00004123"/>
    </source>
</evidence>
<evidence type="ECO:0000313" key="11">
    <source>
        <dbReference type="Proteomes" id="UP000318582"/>
    </source>
</evidence>
<evidence type="ECO:0000256" key="3">
    <source>
        <dbReference type="ARBA" id="ARBA00005043"/>
    </source>
</evidence>
<dbReference type="GO" id="GO:0002098">
    <property type="term" value="P:tRNA wobble uridine modification"/>
    <property type="evidence" value="ECO:0007669"/>
    <property type="project" value="InterPro"/>
</dbReference>
<gene>
    <name evidence="10" type="ORF">PhCBS80983_g04977</name>
</gene>
<evidence type="ECO:0000256" key="2">
    <source>
        <dbReference type="ARBA" id="ARBA00004496"/>
    </source>
</evidence>
<evidence type="ECO:0000313" key="10">
    <source>
        <dbReference type="EMBL" id="TPX55840.1"/>
    </source>
</evidence>
<dbReference type="Proteomes" id="UP000318582">
    <property type="component" value="Unassembled WGS sequence"/>
</dbReference>
<proteinExistence type="inferred from homology"/>
<accession>A0A507DYC1</accession>
<sequence length="333" mass="36461">MPLILAKLLTNKEPSPIIVVEDSIKQTSQQLTRKLAASRRSTPSQSHQLVVCCVENPPAVARQLLENSVNASAVFVDVFSSWSYTPSRPDPAVPSATTSTLIEGLERIVPPATDAKTTVLFDSITPFLLHHPIGVFARLLKRLAALGDHVSLILPFHGDVVPSEHTETSVDAILAHLATTYMTVRHGKDFGVMLDGTGDRDVFNAVDANSTVGAVVEFMHKKKSGKIVRELVAYKIPSDDKAPWIVSTLNELRGLDALRVEETKQPDEEPDPAANLSFNLRLTDAQKNARAEVVLPYMHVQTASDTTQQPSTASIYYDDDDYDEEDPDADLDI</sequence>
<dbReference type="InterPro" id="IPR027417">
    <property type="entry name" value="P-loop_NTPase"/>
</dbReference>